<accession>A0A5K3FVN1</accession>
<feature type="region of interest" description="Disordered" evidence="1">
    <location>
        <begin position="187"/>
        <end position="211"/>
    </location>
</feature>
<feature type="compositionally biased region" description="Basic and acidic residues" evidence="1">
    <location>
        <begin position="114"/>
        <end position="123"/>
    </location>
</feature>
<feature type="compositionally biased region" description="Polar residues" evidence="1">
    <location>
        <begin position="191"/>
        <end position="211"/>
    </location>
</feature>
<name>A0A5K3FVN1_MESCO</name>
<evidence type="ECO:0000256" key="1">
    <source>
        <dbReference type="SAM" id="MobiDB-lite"/>
    </source>
</evidence>
<proteinExistence type="predicted"/>
<dbReference type="AlphaFoldDB" id="A0A5K3FVN1"/>
<sequence>VIVDRRTKRTCDVGGFVLLYKQKLALPNQLRAACATRAHQSRLLKRTSGSVVPIRNLVLQPPKPGLREKPGVLPSIVRTASVKAKRPHLGTRNDCSSAAHFLHASGTSNNNSSRDYRTDEENRMPTPSDNHRLNRQPATPKATSRRIATPSRSPLQVSKALKPPIRTRSCGAKSSLQAVLELQQMARPSGLKQSPATRSERSTVFATKLTN</sequence>
<protein>
    <submittedName>
        <fullName evidence="2">Ashwin</fullName>
    </submittedName>
</protein>
<reference evidence="2" key="1">
    <citation type="submission" date="2019-11" db="UniProtKB">
        <authorList>
            <consortium name="WormBaseParasite"/>
        </authorList>
    </citation>
    <scope>IDENTIFICATION</scope>
</reference>
<dbReference type="WBParaSite" id="MCU_011801-RA">
    <property type="protein sequence ID" value="MCU_011801-RA"/>
    <property type="gene ID" value="MCU_011801"/>
</dbReference>
<organism evidence="2">
    <name type="scientific">Mesocestoides corti</name>
    <name type="common">Flatworm</name>
    <dbReference type="NCBI Taxonomy" id="53468"/>
    <lineage>
        <taxon>Eukaryota</taxon>
        <taxon>Metazoa</taxon>
        <taxon>Spiralia</taxon>
        <taxon>Lophotrochozoa</taxon>
        <taxon>Platyhelminthes</taxon>
        <taxon>Cestoda</taxon>
        <taxon>Eucestoda</taxon>
        <taxon>Cyclophyllidea</taxon>
        <taxon>Mesocestoididae</taxon>
        <taxon>Mesocestoides</taxon>
    </lineage>
</organism>
<feature type="region of interest" description="Disordered" evidence="1">
    <location>
        <begin position="102"/>
        <end position="157"/>
    </location>
</feature>
<evidence type="ECO:0000313" key="2">
    <source>
        <dbReference type="WBParaSite" id="MCU_011801-RA"/>
    </source>
</evidence>